<dbReference type="Proteomes" id="UP000674179">
    <property type="component" value="Chromosome 4"/>
</dbReference>
<accession>A0A836H619</accession>
<name>A0A836H619_LEIEN</name>
<dbReference type="EMBL" id="JAFHKP010000004">
    <property type="protein sequence ID" value="KAG5486524.1"/>
    <property type="molecule type" value="Genomic_DNA"/>
</dbReference>
<evidence type="ECO:0000313" key="2">
    <source>
        <dbReference type="EMBL" id="KAG5486524.1"/>
    </source>
</evidence>
<organism evidence="2 3">
    <name type="scientific">Leishmania enriettii</name>
    <dbReference type="NCBI Taxonomy" id="5663"/>
    <lineage>
        <taxon>Eukaryota</taxon>
        <taxon>Discoba</taxon>
        <taxon>Euglenozoa</taxon>
        <taxon>Kinetoplastea</taxon>
        <taxon>Metakinetoplastina</taxon>
        <taxon>Trypanosomatida</taxon>
        <taxon>Trypanosomatidae</taxon>
        <taxon>Leishmaniinae</taxon>
        <taxon>Leishmania</taxon>
    </lineage>
</organism>
<dbReference type="GeneID" id="94175036"/>
<keyword evidence="3" id="KW-1185">Reference proteome</keyword>
<feature type="compositionally biased region" description="Basic residues" evidence="1">
    <location>
        <begin position="1868"/>
        <end position="1877"/>
    </location>
</feature>
<feature type="region of interest" description="Disordered" evidence="1">
    <location>
        <begin position="1861"/>
        <end position="1886"/>
    </location>
</feature>
<dbReference type="RefSeq" id="XP_067695858.1">
    <property type="nucleotide sequence ID" value="XM_067839526.1"/>
</dbReference>
<evidence type="ECO:0000256" key="1">
    <source>
        <dbReference type="SAM" id="MobiDB-lite"/>
    </source>
</evidence>
<reference evidence="2 3" key="1">
    <citation type="submission" date="2021-02" db="EMBL/GenBank/DDBJ databases">
        <title>Leishmania (Mundinia) enrietti genome sequencing and assembly.</title>
        <authorList>
            <person name="Almutairi H."/>
            <person name="Gatherer D."/>
        </authorList>
    </citation>
    <scope>NUCLEOTIDE SEQUENCE [LARGE SCALE GENOMIC DNA]</scope>
    <source>
        <strain evidence="2">CUR178</strain>
    </source>
</reference>
<evidence type="ECO:0000313" key="3">
    <source>
        <dbReference type="Proteomes" id="UP000674179"/>
    </source>
</evidence>
<comment type="caution">
    <text evidence="2">The sequence shown here is derived from an EMBL/GenBank/DDBJ whole genome shotgun (WGS) entry which is preliminary data.</text>
</comment>
<dbReference type="KEGG" id="lenr:94175036"/>
<gene>
    <name evidence="2" type="ORF">CUR178_07891</name>
</gene>
<dbReference type="OrthoDB" id="273216at2759"/>
<proteinExistence type="predicted"/>
<sequence length="1886" mass="203524">MFAPAARTPSSTRAVTYSMGRRVAPQCFFGRVGRVGALLMGGSPLQVRTYVSSSPPTVSVGGASPHFASAGIFADAPTSTSPPVVGASPAPPSPVEVHQVIARAVQRGQWEHAVRLLLGTLHSHCVPLAQTYQLVLLAALCGGGWEASVQLTQQVATSTLSATALYNTAADLLLAKSTAEMRNTSKSLDRVVLEELVPLMLADATQHVAWHPRHREAALQALEKAEKPQEMVALFRRWTASTALCGGVSRLRCSEGESTLLMTAFGVTGDWHSAETLRKSLPHVSVPLLVNYVRAFVTALQHARTPSLAKPQQLIPWEIALDVAAADKQDAPLIAAVADLLRVARQAAAPADVVRWWWASSTSKHAKLAELRRRVAISVHETVQFLVECHVTTAQAKNLLDAVRASGVLVSEAAEASPYFAGWVNVVLVLCQYCPHALVSVDGCADGLVHLLPHPHLNVRQQRDGAAPHSLALWQHVTQSVTGGDALDPANVARHVVYTSVVWHYVRYANLQPTQLESAESSLSSTLTRQLCDSGYHLASGPLLAGSAGTPSALSVFLRTVSAHINVPAVERCVGLVLRDEATSIGELVDALLLKFLEPLDTMGTPEDMCGALCAAGEAALLSSPLSYSSAQLVCLTVWYICHQLQRGVPLATLRPALRRTVSLIQRLPPYADALMLLSAQLQWCWGASLEALRAQAVPILLRREEWVVLARLLERSPPPLSTQEQHILARSKSGAKVTALQNLVTAQRAEAAWVYWQGELCGTIQRWPLPTSLHDSLVSLLLEQGLVKEAHTVLASSGASNVCLVRAWSHIGLRVYDYARRWQRREQGMQLAELWDVAALGEGEADCDGTEVRRREATVALALYAGLALEHTQRAADATQVVVAAVDYVLRYDEAHHHRATPHPLDLAALQRTDAQVAACLPGYVQCVAPRLICAVLDCGNESSHQPATGTARSGVGSDHVSGLLRTVAYLLPLTSTSEAALMAWSEVMSRLCTAAAAPPPPSAADVMPTVAALGQRLLCKAAEQRVSLPPPFLRLLLTTAPLTTTLLAAVSQCLLLRRCKTPTDPRNAEIAATAVHVALLLADSGNHSEALEWVEVFELWPTGEAAAAEGTAPGLQTVVDSATQLAWLQAAHGTAQRLADQRAALCQHRREAQDAAGRGNVTLQLYSRDALDRLIGCEAWEEALDNFLHVVATPPDVERAFSEESMELMKLRDAYLSADVLNSIMLCVARCAPWRTTVQAWMLLTHQVPLFSWAACAAALAPSVRELLRAMWRQGALPHEVGTVVVWMVAKLDLPTTAASPLCSLFADCIANSPSTGAERAWTAAEAQLCAEIVAQLQRLCGEQRVQEAGYAIAEAQAALLPPYCRTLAPQSEGARALSANPLAGSWLPPGRPQLSAEELDTLTVVAPLLILASAPQLESLAQQHLGGRFQAYQLKALLHLYREELMERIAAARGPDASLVQYLAQNGALHVSLSPCAKVRLRQHSESRSRDRAAAEWTAHHIFDGFLPLSTAEELWRACKESATKLAECRWSAVAEAELCEELLRGRGRPPAKLRTAPHLTRQAIAHYWSCFHRILVPELHFGPLELCCLSAYTPGLAKARAACPDITKPTYSDAVAELASHAYVSHFCSSRVPVEDTLSYVRRPHGAAAIAAVMTSAFKKLKALHTQLSQVGSATTPSYRLPFQWDAVCAAAQQPSRVLDQQDLAASARSIAHNAAPVAKVVPTCASHAPIASPLLRRWTQWATGFACAGSPKSLPQAASLLLLEWTKEALQPDYDLPHVNPLGNATFKAASGRGGGVRALWREVARAGKCELKQRRCRDLSVMWRLLASAGVWRIMDAGHVVALRKLVSPFNVEGTALPPKRGAARHHRKTSQRKEERGDA</sequence>
<protein>
    <submittedName>
        <fullName evidence="2">Uncharacterized protein</fullName>
    </submittedName>
</protein>